<evidence type="ECO:0000313" key="1">
    <source>
        <dbReference type="EMBL" id="CAD5230919.1"/>
    </source>
</evidence>
<dbReference type="EMBL" id="CAJFCW020000006">
    <property type="protein sequence ID" value="CAG9128160.1"/>
    <property type="molecule type" value="Genomic_DNA"/>
</dbReference>
<gene>
    <name evidence="1" type="ORF">BOKJ2_LOCUS14382</name>
</gene>
<dbReference type="Proteomes" id="UP000614601">
    <property type="component" value="Unassembled WGS sequence"/>
</dbReference>
<reference evidence="1" key="1">
    <citation type="submission" date="2020-09" db="EMBL/GenBank/DDBJ databases">
        <authorList>
            <person name="Kikuchi T."/>
        </authorList>
    </citation>
    <scope>NUCLEOTIDE SEQUENCE</scope>
    <source>
        <strain evidence="1">SH1</strain>
    </source>
</reference>
<accession>A0A811LRF2</accession>
<keyword evidence="2" id="KW-1185">Reference proteome</keyword>
<proteinExistence type="predicted"/>
<name>A0A811LRF2_9BILA</name>
<dbReference type="AlphaFoldDB" id="A0A811LRF2"/>
<dbReference type="EMBL" id="CAJFDH010000006">
    <property type="protein sequence ID" value="CAD5230919.1"/>
    <property type="molecule type" value="Genomic_DNA"/>
</dbReference>
<protein>
    <submittedName>
        <fullName evidence="1">Uncharacterized protein</fullName>
    </submittedName>
</protein>
<dbReference type="OrthoDB" id="10472059at2759"/>
<comment type="caution">
    <text evidence="1">The sequence shown here is derived from an EMBL/GenBank/DDBJ whole genome shotgun (WGS) entry which is preliminary data.</text>
</comment>
<sequence>MSKAETKFYTVQNEELEYVVVSSKEWQFLNKIKPKEGEYFKTPKGKSMKAEKVGTKKECEEYKEQNEPRLMRKKKLIEAEIQTVMNPILDSVFQARSQLNSMISTLGKVKKEQTEELNRVKVDPIKDTKKIFPKGIKLVQIGYPDMKLHTELIQIETTHRGYTLSSAINFACHRRNVDLDVWQLLFVLCKDSSGLFSAELGAPFEPENHYTVQMIPANLTVKYLNTQLEVIDNDCRLWKIFDQKGEEGQGIGRQDSRHLSRWHYS</sequence>
<evidence type="ECO:0000313" key="2">
    <source>
        <dbReference type="Proteomes" id="UP000614601"/>
    </source>
</evidence>
<dbReference type="Proteomes" id="UP000783686">
    <property type="component" value="Unassembled WGS sequence"/>
</dbReference>
<organism evidence="1 2">
    <name type="scientific">Bursaphelenchus okinawaensis</name>
    <dbReference type="NCBI Taxonomy" id="465554"/>
    <lineage>
        <taxon>Eukaryota</taxon>
        <taxon>Metazoa</taxon>
        <taxon>Ecdysozoa</taxon>
        <taxon>Nematoda</taxon>
        <taxon>Chromadorea</taxon>
        <taxon>Rhabditida</taxon>
        <taxon>Tylenchina</taxon>
        <taxon>Tylenchomorpha</taxon>
        <taxon>Aphelenchoidea</taxon>
        <taxon>Aphelenchoididae</taxon>
        <taxon>Bursaphelenchus</taxon>
    </lineage>
</organism>